<gene>
    <name evidence="1" type="ORF">BDV96DRAFT_655063</name>
</gene>
<evidence type="ECO:0000313" key="2">
    <source>
        <dbReference type="Proteomes" id="UP000799770"/>
    </source>
</evidence>
<dbReference type="AlphaFoldDB" id="A0A6A5YIU6"/>
<accession>A0A6A5YIU6</accession>
<proteinExistence type="predicted"/>
<sequence length="277" mass="32218">MPSLAQPIQNTLPGLPPELRCMVYENMLPMFDNHVSVYRGLFLACRQLHDEYEAVATKNIRKFMSSITEEWKKAYDTELWISVSAYRDVHISIPLSFIRAIGWSRDDGDSKKGESDGKFPSVLLPLIPLHISCLRFSFHEDEEGEDPPNTLEHSQFLKNMYRIMEKKTILPTGEGSATVSPYRLAADRLRIEWEPDDWTYHSALSPLCFCLKKVEQDAWYEASRTWGWEGNDYSDPITPPRDEFTWKTSEIIWDRLVGVAYDEKGQIVKRYFAKDQH</sequence>
<dbReference type="Proteomes" id="UP000799770">
    <property type="component" value="Unassembled WGS sequence"/>
</dbReference>
<dbReference type="EMBL" id="ML977367">
    <property type="protein sequence ID" value="KAF2106058.1"/>
    <property type="molecule type" value="Genomic_DNA"/>
</dbReference>
<name>A0A6A5YIU6_9PLEO</name>
<evidence type="ECO:0000313" key="1">
    <source>
        <dbReference type="EMBL" id="KAF2106058.1"/>
    </source>
</evidence>
<protein>
    <recommendedName>
        <fullName evidence="3">F-box domain-containing protein</fullName>
    </recommendedName>
</protein>
<organism evidence="1 2">
    <name type="scientific">Lophiotrema nucula</name>
    <dbReference type="NCBI Taxonomy" id="690887"/>
    <lineage>
        <taxon>Eukaryota</taxon>
        <taxon>Fungi</taxon>
        <taxon>Dikarya</taxon>
        <taxon>Ascomycota</taxon>
        <taxon>Pezizomycotina</taxon>
        <taxon>Dothideomycetes</taxon>
        <taxon>Pleosporomycetidae</taxon>
        <taxon>Pleosporales</taxon>
        <taxon>Lophiotremataceae</taxon>
        <taxon>Lophiotrema</taxon>
    </lineage>
</organism>
<evidence type="ECO:0008006" key="3">
    <source>
        <dbReference type="Google" id="ProtNLM"/>
    </source>
</evidence>
<keyword evidence="2" id="KW-1185">Reference proteome</keyword>
<dbReference type="OrthoDB" id="3801372at2759"/>
<reference evidence="1" key="1">
    <citation type="journal article" date="2020" name="Stud. Mycol.">
        <title>101 Dothideomycetes genomes: a test case for predicting lifestyles and emergence of pathogens.</title>
        <authorList>
            <person name="Haridas S."/>
            <person name="Albert R."/>
            <person name="Binder M."/>
            <person name="Bloem J."/>
            <person name="Labutti K."/>
            <person name="Salamov A."/>
            <person name="Andreopoulos B."/>
            <person name="Baker S."/>
            <person name="Barry K."/>
            <person name="Bills G."/>
            <person name="Bluhm B."/>
            <person name="Cannon C."/>
            <person name="Castanera R."/>
            <person name="Culley D."/>
            <person name="Daum C."/>
            <person name="Ezra D."/>
            <person name="Gonzalez J."/>
            <person name="Henrissat B."/>
            <person name="Kuo A."/>
            <person name="Liang C."/>
            <person name="Lipzen A."/>
            <person name="Lutzoni F."/>
            <person name="Magnuson J."/>
            <person name="Mondo S."/>
            <person name="Nolan M."/>
            <person name="Ohm R."/>
            <person name="Pangilinan J."/>
            <person name="Park H.-J."/>
            <person name="Ramirez L."/>
            <person name="Alfaro M."/>
            <person name="Sun H."/>
            <person name="Tritt A."/>
            <person name="Yoshinaga Y."/>
            <person name="Zwiers L.-H."/>
            <person name="Turgeon B."/>
            <person name="Goodwin S."/>
            <person name="Spatafora J."/>
            <person name="Crous P."/>
            <person name="Grigoriev I."/>
        </authorList>
    </citation>
    <scope>NUCLEOTIDE SEQUENCE</scope>
    <source>
        <strain evidence="1">CBS 627.86</strain>
    </source>
</reference>